<dbReference type="EMBL" id="CP013140">
    <property type="protein sequence ID" value="ALN57384.1"/>
    <property type="molecule type" value="Genomic_DNA"/>
</dbReference>
<evidence type="ECO:0000313" key="1">
    <source>
        <dbReference type="EMBL" id="ALN57384.1"/>
    </source>
</evidence>
<reference evidence="1 2" key="1">
    <citation type="submission" date="2015-11" db="EMBL/GenBank/DDBJ databases">
        <title>Genome sequences of Lysobacter enzymogenes strain C3 and Lysobacter antibioticus ATCC 29479.</title>
        <authorList>
            <person name="Kobayashi D.Y."/>
        </authorList>
    </citation>
    <scope>NUCLEOTIDE SEQUENCE [LARGE SCALE GENOMIC DNA]</scope>
    <source>
        <strain evidence="1 2">C3</strain>
    </source>
</reference>
<protein>
    <submittedName>
        <fullName evidence="1">Lipoprotein</fullName>
    </submittedName>
</protein>
<dbReference type="Proteomes" id="UP000061569">
    <property type="component" value="Chromosome"/>
</dbReference>
<evidence type="ECO:0000313" key="2">
    <source>
        <dbReference type="Proteomes" id="UP000061569"/>
    </source>
</evidence>
<dbReference type="PROSITE" id="PS51257">
    <property type="entry name" value="PROKAR_LIPOPROTEIN"/>
    <property type="match status" value="1"/>
</dbReference>
<name>A0A0S2DGC1_LYSEN</name>
<dbReference type="AlphaFoldDB" id="A0A0S2DGC1"/>
<dbReference type="PATRIC" id="fig|69.6.peg.1999"/>
<keyword evidence="1" id="KW-0449">Lipoprotein</keyword>
<dbReference type="STRING" id="69.GLE_2034"/>
<organism evidence="1 2">
    <name type="scientific">Lysobacter enzymogenes</name>
    <dbReference type="NCBI Taxonomy" id="69"/>
    <lineage>
        <taxon>Bacteria</taxon>
        <taxon>Pseudomonadati</taxon>
        <taxon>Pseudomonadota</taxon>
        <taxon>Gammaproteobacteria</taxon>
        <taxon>Lysobacterales</taxon>
        <taxon>Lysobacteraceae</taxon>
        <taxon>Lysobacter</taxon>
    </lineage>
</organism>
<proteinExistence type="predicted"/>
<dbReference type="KEGG" id="lez:GLE_2034"/>
<gene>
    <name evidence="1" type="ORF">GLE_2034</name>
</gene>
<accession>A0A0S2DGC1</accession>
<sequence>MRMKRIVVACCLAAACAACSDRDAGPGRSATAAPPPAAAAATPLPPQAREYRSDHYAIFSAATPAQTVRVATAVEALYRAYGEFFALPPAPADTRLRLILYRDRAQFSAFNTSMPWAEAYYRTPYCHAYFDQDSDSPYHWMLHEATHQLHAERAGYARAKWINEGVASYFGASRFDGARLRPGTIDPGAYPIWWLPDLALSGSLERDLRSGLLIPLRQLIDNSGPPIGGRHLNVYYIEYWSLSHFLFHYDGGRYAAAYRRLLRGRGTLAEFERELGPVHAIQAQWYAYLLEKRAEVADGGALAEATPVRR</sequence>